<dbReference type="GeneID" id="106075221"/>
<evidence type="ECO:0000256" key="3">
    <source>
        <dbReference type="ARBA" id="ARBA00022989"/>
    </source>
</evidence>
<dbReference type="GO" id="GO:0004930">
    <property type="term" value="F:G protein-coupled receptor activity"/>
    <property type="evidence" value="ECO:0007669"/>
    <property type="project" value="InterPro"/>
</dbReference>
<dbReference type="PANTHER" id="PTHR46641:SF25">
    <property type="entry name" value="CNMAMIDE RECEPTOR-RELATED"/>
    <property type="match status" value="1"/>
</dbReference>
<dbReference type="PANTHER" id="PTHR46641">
    <property type="entry name" value="FMRFAMIDE RECEPTOR-RELATED"/>
    <property type="match status" value="1"/>
</dbReference>
<reference evidence="8 9" key="1">
    <citation type="submission" date="2025-04" db="UniProtKB">
        <authorList>
            <consortium name="RefSeq"/>
        </authorList>
    </citation>
    <scope>IDENTIFICATION</scope>
</reference>
<organism evidence="7 9">
    <name type="scientific">Biomphalaria glabrata</name>
    <name type="common">Bloodfluke planorb</name>
    <name type="synonym">Freshwater snail</name>
    <dbReference type="NCBI Taxonomy" id="6526"/>
    <lineage>
        <taxon>Eukaryota</taxon>
        <taxon>Metazoa</taxon>
        <taxon>Spiralia</taxon>
        <taxon>Lophotrochozoa</taxon>
        <taxon>Mollusca</taxon>
        <taxon>Gastropoda</taxon>
        <taxon>Heterobranchia</taxon>
        <taxon>Euthyneura</taxon>
        <taxon>Panpulmonata</taxon>
        <taxon>Hygrophila</taxon>
        <taxon>Lymnaeoidea</taxon>
        <taxon>Planorbidae</taxon>
        <taxon>Biomphalaria</taxon>
    </lineage>
</organism>
<accession>A0A9U8EL91</accession>
<dbReference type="OMA" id="HILHVAW"/>
<dbReference type="AlphaFoldDB" id="A0A9U8EL91"/>
<gene>
    <name evidence="8 9 10 11" type="primary">LOC106075221</name>
</gene>
<feature type="transmembrane region" description="Helical" evidence="5">
    <location>
        <begin position="146"/>
        <end position="168"/>
    </location>
</feature>
<evidence type="ECO:0000313" key="9">
    <source>
        <dbReference type="RefSeq" id="XP_013091619.2"/>
    </source>
</evidence>
<dbReference type="InterPro" id="IPR000276">
    <property type="entry name" value="GPCR_Rhodpsn"/>
</dbReference>
<dbReference type="InterPro" id="IPR017452">
    <property type="entry name" value="GPCR_Rhodpsn_7TM"/>
</dbReference>
<protein>
    <submittedName>
        <fullName evidence="8 9">Thyrotropin-releasing hormone receptor-like</fullName>
    </submittedName>
</protein>
<feature type="transmembrane region" description="Helical" evidence="5">
    <location>
        <begin position="188"/>
        <end position="214"/>
    </location>
</feature>
<name>A0A9U8EL91_BIOGL</name>
<evidence type="ECO:0000313" key="8">
    <source>
        <dbReference type="RefSeq" id="XP_013091618.2"/>
    </source>
</evidence>
<dbReference type="Pfam" id="PF00001">
    <property type="entry name" value="7tm_1"/>
    <property type="match status" value="1"/>
</dbReference>
<sequence length="373" mass="43378">MNFTNQSYIFERYRPITSMFEEFSPVGVMAEKILPPVWYIAGFIGNPISAFIWLGQRMRRNNSSAVYLGFLSLTDMIFLILNLMYLLHTTWGYKVYNDHVSCEIFLLAYYVPQYLSTFLVMGFTVERYVAVCHPFMKEKWCTVRKALIIILFLSTFSFLLASAHSYLWAYHTDMDVCSHRQNVDSDFITWWILITDVAVFVLVPVIVLIFNVMVIREISKISKNNVVHRQQNRRGNGVTSTVTLLAVSFYLILTQISATVVGLLHQAFPFGDPFMSDEDIRKDQTWSRFFTFQDVRKVVEVICLSHYAIYFFIYCATGKHFQKEVLYLLTLQGRLPFLATMLSTKRRKEHYTMVSTNGCAVSEMYTTNMSTTI</sequence>
<keyword evidence="4 5" id="KW-0472">Membrane</keyword>
<dbReference type="Gene3D" id="1.20.1070.10">
    <property type="entry name" value="Rhodopsin 7-helix transmembrane proteins"/>
    <property type="match status" value="1"/>
</dbReference>
<dbReference type="KEGG" id="bgt:106075221"/>
<dbReference type="InterPro" id="IPR052954">
    <property type="entry name" value="GPCR-Ligand_Int"/>
</dbReference>
<proteinExistence type="predicted"/>
<feature type="transmembrane region" description="Helical" evidence="5">
    <location>
        <begin position="107"/>
        <end position="125"/>
    </location>
</feature>
<evidence type="ECO:0000313" key="7">
    <source>
        <dbReference type="Proteomes" id="UP001165740"/>
    </source>
</evidence>
<keyword evidence="2 5" id="KW-0812">Transmembrane</keyword>
<dbReference type="Proteomes" id="UP001165740">
    <property type="component" value="Chromosome 1"/>
</dbReference>
<feature type="transmembrane region" description="Helical" evidence="5">
    <location>
        <begin position="37"/>
        <end position="54"/>
    </location>
</feature>
<dbReference type="SUPFAM" id="SSF81321">
    <property type="entry name" value="Family A G protein-coupled receptor-like"/>
    <property type="match status" value="1"/>
</dbReference>
<dbReference type="RefSeq" id="XP_013091618.2">
    <property type="nucleotide sequence ID" value="XM_013236164.2"/>
</dbReference>
<evidence type="ECO:0000256" key="4">
    <source>
        <dbReference type="ARBA" id="ARBA00023136"/>
    </source>
</evidence>
<feature type="transmembrane region" description="Helical" evidence="5">
    <location>
        <begin position="235"/>
        <end position="253"/>
    </location>
</feature>
<dbReference type="RefSeq" id="XP_013091619.2">
    <property type="nucleotide sequence ID" value="XM_013236165.2"/>
</dbReference>
<comment type="subcellular location">
    <subcellularLocation>
        <location evidence="1">Membrane</location>
    </subcellularLocation>
</comment>
<dbReference type="PROSITE" id="PS50262">
    <property type="entry name" value="G_PROTEIN_RECEP_F1_2"/>
    <property type="match status" value="1"/>
</dbReference>
<evidence type="ECO:0000313" key="10">
    <source>
        <dbReference type="RefSeq" id="XP_055879224.1"/>
    </source>
</evidence>
<dbReference type="GO" id="GO:0016020">
    <property type="term" value="C:membrane"/>
    <property type="evidence" value="ECO:0007669"/>
    <property type="project" value="UniProtKB-SubCell"/>
</dbReference>
<keyword evidence="7" id="KW-1185">Reference proteome</keyword>
<dbReference type="RefSeq" id="XP_055879224.1">
    <property type="nucleotide sequence ID" value="XM_056023249.1"/>
</dbReference>
<feature type="domain" description="G-protein coupled receptors family 1 profile" evidence="6">
    <location>
        <begin position="45"/>
        <end position="314"/>
    </location>
</feature>
<evidence type="ECO:0000313" key="11">
    <source>
        <dbReference type="RefSeq" id="XP_055879246.1"/>
    </source>
</evidence>
<keyword evidence="3 5" id="KW-1133">Transmembrane helix</keyword>
<evidence type="ECO:0000256" key="2">
    <source>
        <dbReference type="ARBA" id="ARBA00022692"/>
    </source>
</evidence>
<evidence type="ECO:0000256" key="1">
    <source>
        <dbReference type="ARBA" id="ARBA00004370"/>
    </source>
</evidence>
<feature type="transmembrane region" description="Helical" evidence="5">
    <location>
        <begin position="66"/>
        <end position="87"/>
    </location>
</feature>
<dbReference type="OrthoDB" id="9990906at2759"/>
<dbReference type="PROSITE" id="PS00237">
    <property type="entry name" value="G_PROTEIN_RECEP_F1_1"/>
    <property type="match status" value="1"/>
</dbReference>
<evidence type="ECO:0000259" key="6">
    <source>
        <dbReference type="PROSITE" id="PS50262"/>
    </source>
</evidence>
<evidence type="ECO:0000256" key="5">
    <source>
        <dbReference type="SAM" id="Phobius"/>
    </source>
</evidence>
<dbReference type="RefSeq" id="XP_055879246.1">
    <property type="nucleotide sequence ID" value="XM_056023271.1"/>
</dbReference>